<keyword evidence="9" id="KW-0732">Signal</keyword>
<dbReference type="PANTHER" id="PTHR23130">
    <property type="entry name" value="CYTOCHROME B561 AND DOMON DOMAIN-CONTAINING PROTEIN"/>
    <property type="match status" value="1"/>
</dbReference>
<comment type="cofactor">
    <cofactor evidence="7">
        <name>heme b</name>
        <dbReference type="ChEBI" id="CHEBI:60344"/>
    </cofactor>
    <text evidence="7">Binds 2 heme b groups non-covalently.</text>
</comment>
<dbReference type="PROSITE" id="PS50939">
    <property type="entry name" value="CYTOCHROME_B561"/>
    <property type="match status" value="1"/>
</dbReference>
<protein>
    <recommendedName>
        <fullName evidence="7">Cytochrome b561 and DOMON domain-containing protein</fullName>
    </recommendedName>
</protein>
<comment type="subcellular location">
    <subcellularLocation>
        <location evidence="1">Membrane</location>
    </subcellularLocation>
</comment>
<evidence type="ECO:0000256" key="3">
    <source>
        <dbReference type="ARBA" id="ARBA00022692"/>
    </source>
</evidence>
<dbReference type="InterPro" id="IPR045265">
    <property type="entry name" value="AIR12_DOMON"/>
</dbReference>
<feature type="transmembrane region" description="Helical" evidence="8">
    <location>
        <begin position="382"/>
        <end position="407"/>
    </location>
</feature>
<dbReference type="InterPro" id="IPR017214">
    <property type="entry name" value="UCP037471"/>
</dbReference>
<dbReference type="SMART" id="SM00665">
    <property type="entry name" value="B561"/>
    <property type="match status" value="1"/>
</dbReference>
<dbReference type="PIRSF" id="PIRSF037471">
    <property type="entry name" value="UCP037471"/>
    <property type="match status" value="1"/>
</dbReference>
<evidence type="ECO:0000256" key="7">
    <source>
        <dbReference type="PIRNR" id="PIRNR037471"/>
    </source>
</evidence>
<name>A0ABU6XHR2_9FABA</name>
<evidence type="ECO:0000313" key="11">
    <source>
        <dbReference type="EMBL" id="MED6196468.1"/>
    </source>
</evidence>
<feature type="domain" description="Cytochrome b561" evidence="10">
    <location>
        <begin position="209"/>
        <end position="406"/>
    </location>
</feature>
<dbReference type="CDD" id="cd08760">
    <property type="entry name" value="Cyt_b561_FRRS1_like"/>
    <property type="match status" value="1"/>
</dbReference>
<evidence type="ECO:0000256" key="8">
    <source>
        <dbReference type="SAM" id="Phobius"/>
    </source>
</evidence>
<feature type="transmembrane region" description="Helical" evidence="8">
    <location>
        <begin position="353"/>
        <end position="370"/>
    </location>
</feature>
<dbReference type="PANTHER" id="PTHR23130:SF175">
    <property type="entry name" value="CYTOCHROME B561 AND DOMON DOMAIN-CONTAINING PROTEIN"/>
    <property type="match status" value="1"/>
</dbReference>
<keyword evidence="2 7" id="KW-0813">Transport</keyword>
<evidence type="ECO:0000256" key="4">
    <source>
        <dbReference type="ARBA" id="ARBA00022982"/>
    </source>
</evidence>
<keyword evidence="6 7" id="KW-0472">Membrane</keyword>
<sequence length="430" mass="48898">MSSSTTTLPLLITVLVLAFLSIVAFGDPNHDSIDPRSFCSDDFVDQLETRKFNISGCKKLRTLGAEFAWNYSNLTTTKNNSTTVNGTLIEIMFRAKLSNYEGWVAWGVNPGKKPQMVGTKAIIAIKHSRGMTDVHTYDVTKETRKGCRLWPTEGSGFGLIVLDKQAWSNNTKRCTTLYAKLILPYPEYNITRLNHVWQVGDQIHDDQPLQHRVTLQNVDSTETINITTPDGQSFGENRSFLRSMHGVLNMIGWGTLLPIGVIIARYFRVYPFIWDPTWFRLHIGFQLTGFLIGTAGWAIGLSLGRSSKYYTFHTHRTFGILIFTFSTIQMLAFRLKPKVSDDYRKYWNMYHHFLGYGLLAIIVINIFKGISMLKGGVGWKYAYIGIIALLGAITLTFEILTWIRFIFDFQAISIPPKEDKTNNNSTQQNK</sequence>
<dbReference type="Gene3D" id="1.20.120.1770">
    <property type="match status" value="1"/>
</dbReference>
<evidence type="ECO:0000256" key="1">
    <source>
        <dbReference type="ARBA" id="ARBA00004370"/>
    </source>
</evidence>
<keyword evidence="4 7" id="KW-0249">Electron transport</keyword>
<feature type="signal peptide" evidence="9">
    <location>
        <begin position="1"/>
        <end position="26"/>
    </location>
</feature>
<evidence type="ECO:0000256" key="5">
    <source>
        <dbReference type="ARBA" id="ARBA00022989"/>
    </source>
</evidence>
<feature type="transmembrane region" description="Helical" evidence="8">
    <location>
        <begin position="247"/>
        <end position="267"/>
    </location>
</feature>
<keyword evidence="3 8" id="KW-0812">Transmembrane</keyword>
<gene>
    <name evidence="11" type="ORF">PIB30_047739</name>
</gene>
<accession>A0ABU6XHR2</accession>
<dbReference type="Proteomes" id="UP001341840">
    <property type="component" value="Unassembled WGS sequence"/>
</dbReference>
<organism evidence="11 12">
    <name type="scientific">Stylosanthes scabra</name>
    <dbReference type="NCBI Taxonomy" id="79078"/>
    <lineage>
        <taxon>Eukaryota</taxon>
        <taxon>Viridiplantae</taxon>
        <taxon>Streptophyta</taxon>
        <taxon>Embryophyta</taxon>
        <taxon>Tracheophyta</taxon>
        <taxon>Spermatophyta</taxon>
        <taxon>Magnoliopsida</taxon>
        <taxon>eudicotyledons</taxon>
        <taxon>Gunneridae</taxon>
        <taxon>Pentapetalae</taxon>
        <taxon>rosids</taxon>
        <taxon>fabids</taxon>
        <taxon>Fabales</taxon>
        <taxon>Fabaceae</taxon>
        <taxon>Papilionoideae</taxon>
        <taxon>50 kb inversion clade</taxon>
        <taxon>dalbergioids sensu lato</taxon>
        <taxon>Dalbergieae</taxon>
        <taxon>Pterocarpus clade</taxon>
        <taxon>Stylosanthes</taxon>
    </lineage>
</organism>
<feature type="transmembrane region" description="Helical" evidence="8">
    <location>
        <begin position="315"/>
        <end position="333"/>
    </location>
</feature>
<dbReference type="InterPro" id="IPR006593">
    <property type="entry name" value="Cyt_b561/ferric_Rdtase_TM"/>
</dbReference>
<feature type="transmembrane region" description="Helical" evidence="8">
    <location>
        <begin position="279"/>
        <end position="303"/>
    </location>
</feature>
<evidence type="ECO:0000256" key="6">
    <source>
        <dbReference type="ARBA" id="ARBA00023136"/>
    </source>
</evidence>
<proteinExistence type="predicted"/>
<evidence type="ECO:0000259" key="10">
    <source>
        <dbReference type="PROSITE" id="PS50939"/>
    </source>
</evidence>
<feature type="chain" id="PRO_5046708958" description="Cytochrome b561 and DOMON domain-containing protein" evidence="9">
    <location>
        <begin position="27"/>
        <end position="430"/>
    </location>
</feature>
<evidence type="ECO:0000313" key="12">
    <source>
        <dbReference type="Proteomes" id="UP001341840"/>
    </source>
</evidence>
<reference evidence="11 12" key="1">
    <citation type="journal article" date="2023" name="Plants (Basel)">
        <title>Bridging the Gap: Combining Genomics and Transcriptomics Approaches to Understand Stylosanthes scabra, an Orphan Legume from the Brazilian Caatinga.</title>
        <authorList>
            <person name="Ferreira-Neto J.R.C."/>
            <person name="da Silva M.D."/>
            <person name="Binneck E."/>
            <person name="de Melo N.F."/>
            <person name="da Silva R.H."/>
            <person name="de Melo A.L.T.M."/>
            <person name="Pandolfi V."/>
            <person name="Bustamante F.O."/>
            <person name="Brasileiro-Vidal A.C."/>
            <person name="Benko-Iseppon A.M."/>
        </authorList>
    </citation>
    <scope>NUCLEOTIDE SEQUENCE [LARGE SCALE GENOMIC DNA]</scope>
    <source>
        <tissue evidence="11">Leaves</tissue>
    </source>
</reference>
<keyword evidence="12" id="KW-1185">Reference proteome</keyword>
<keyword evidence="5 8" id="KW-1133">Transmembrane helix</keyword>
<evidence type="ECO:0000256" key="2">
    <source>
        <dbReference type="ARBA" id="ARBA00022448"/>
    </source>
</evidence>
<dbReference type="EMBL" id="JASCZI010211756">
    <property type="protein sequence ID" value="MED6196468.1"/>
    <property type="molecule type" value="Genomic_DNA"/>
</dbReference>
<comment type="caution">
    <text evidence="11">The sequence shown here is derived from an EMBL/GenBank/DDBJ whole genome shotgun (WGS) entry which is preliminary data.</text>
</comment>
<dbReference type="Pfam" id="PF04526">
    <property type="entry name" value="DUF568"/>
    <property type="match status" value="1"/>
</dbReference>
<evidence type="ECO:0000256" key="9">
    <source>
        <dbReference type="SAM" id="SignalP"/>
    </source>
</evidence>